<dbReference type="Pfam" id="PF17990">
    <property type="entry name" value="LodA_N"/>
    <property type="match status" value="1"/>
</dbReference>
<evidence type="ECO:0000313" key="5">
    <source>
        <dbReference type="EMBL" id="WGL96190.1"/>
    </source>
</evidence>
<dbReference type="EMBL" id="CP123498">
    <property type="protein sequence ID" value="WGL96190.1"/>
    <property type="molecule type" value="Genomic_DNA"/>
</dbReference>
<evidence type="ECO:0000313" key="7">
    <source>
        <dbReference type="Proteomes" id="UP000295134"/>
    </source>
</evidence>
<keyword evidence="8" id="KW-1185">Reference proteome</keyword>
<dbReference type="EC" id="1.4.3.20" evidence="4"/>
<feature type="domain" description="L-lysine epsilon oxidase C-terminal" evidence="2">
    <location>
        <begin position="505"/>
        <end position="628"/>
    </location>
</feature>
<dbReference type="InterPro" id="IPR041173">
    <property type="entry name" value="LodA_C"/>
</dbReference>
<gene>
    <name evidence="4" type="primary">lodA</name>
    <name evidence="3" type="ORF">ARN_15950</name>
    <name evidence="4" type="ORF">ArsFIN_14160</name>
    <name evidence="5" type="ORF">QE207_06330</name>
    <name evidence="6" type="ORF">QE258_06445</name>
</gene>
<keyword evidence="4" id="KW-0560">Oxidoreductase</keyword>
<dbReference type="InterPro" id="IPR033798">
    <property type="entry name" value="LodA-like"/>
</dbReference>
<dbReference type="InterPro" id="IPR041168">
    <property type="entry name" value="LodA_N"/>
</dbReference>
<dbReference type="Proteomes" id="UP000295134">
    <property type="component" value="Chromosome"/>
</dbReference>
<dbReference type="CDD" id="cd14731">
    <property type="entry name" value="LodA_like_1"/>
    <property type="match status" value="1"/>
</dbReference>
<name>D2TZI0_9GAMM</name>
<evidence type="ECO:0000259" key="1">
    <source>
        <dbReference type="Pfam" id="PF17990"/>
    </source>
</evidence>
<dbReference type="Proteomes" id="UP001177597">
    <property type="component" value="Chromosome"/>
</dbReference>
<dbReference type="GeneID" id="96876598"/>
<organism evidence="3">
    <name type="scientific">Arsenophonus nasoniae</name>
    <name type="common">son-killer infecting Nasonia vitripennis</name>
    <dbReference type="NCBI Taxonomy" id="638"/>
    <lineage>
        <taxon>Bacteria</taxon>
        <taxon>Pseudomonadati</taxon>
        <taxon>Pseudomonadota</taxon>
        <taxon>Gammaproteobacteria</taxon>
        <taxon>Enterobacterales</taxon>
        <taxon>Morganellaceae</taxon>
        <taxon>Arsenophonus</taxon>
    </lineage>
</organism>
<accession>D2TZI0</accession>
<evidence type="ECO:0000313" key="6">
    <source>
        <dbReference type="EMBL" id="WGM06919.1"/>
    </source>
</evidence>
<evidence type="ECO:0000313" key="3">
    <source>
        <dbReference type="EMBL" id="CBA73055.1"/>
    </source>
</evidence>
<dbReference type="KEGG" id="ans:ArsFIN_14160"/>
<reference evidence="3" key="1">
    <citation type="journal article" date="2010" name="Insect Mol. Biol.">
        <title>The draft genome sequence of Arsenophonus nasoniae, son-killer bacterium of Nasonia vitripennis, reveals genes associated with virulence and symbiosis.</title>
        <authorList>
            <person name="Wilkes T."/>
            <person name="Darby A.C."/>
            <person name="Choi J."/>
            <person name="Colborne J.K."/>
            <person name="Werren J.H."/>
            <person name="Hurst G.D.D."/>
        </authorList>
    </citation>
    <scope>NUCLEOTIDE SEQUENCE</scope>
</reference>
<dbReference type="EMBL" id="FN545192">
    <property type="protein sequence ID" value="CBA73055.1"/>
    <property type="molecule type" value="Genomic_DNA"/>
</dbReference>
<dbReference type="EMBL" id="CP038613">
    <property type="protein sequence ID" value="QBY42855.1"/>
    <property type="molecule type" value="Genomic_DNA"/>
</dbReference>
<reference evidence="4 7" key="2">
    <citation type="submission" date="2019-03" db="EMBL/GenBank/DDBJ databases">
        <title>Long-read sequencing reveals hyperdense prophage content in a complex bacterial symbiont genome.</title>
        <authorList>
            <person name="Frost C.L."/>
            <person name="Siozios S."/>
            <person name="Nadal-Jimenez P."/>
            <person name="Brockhurst M.A."/>
            <person name="King K.C."/>
            <person name="Darby A.C."/>
            <person name="Hurst G.D.D."/>
        </authorList>
    </citation>
    <scope>NUCLEOTIDE SEQUENCE [LARGE SCALE GENOMIC DNA]</scope>
    <source>
        <strain evidence="4 7">FIN</strain>
    </source>
</reference>
<feature type="domain" description="L-Lysine epsilon oxidase N-terminal" evidence="1">
    <location>
        <begin position="133"/>
        <end position="349"/>
    </location>
</feature>
<evidence type="ECO:0000313" key="4">
    <source>
        <dbReference type="EMBL" id="QBY42855.1"/>
    </source>
</evidence>
<dbReference type="Pfam" id="PF18417">
    <property type="entry name" value="LodA_C"/>
    <property type="match status" value="1"/>
</dbReference>
<protein>
    <submittedName>
        <fullName evidence="4">L-lysine 6-oxidase</fullName>
        <ecNumber evidence="4">1.4.3.20</ecNumber>
    </submittedName>
    <submittedName>
        <fullName evidence="5">LodA/GoxA family CTQ-dependent oxidase</fullName>
    </submittedName>
</protein>
<dbReference type="RefSeq" id="WP_081700626.1">
    <property type="nucleotide sequence ID" value="NZ_CP038613.1"/>
</dbReference>
<evidence type="ECO:0000313" key="8">
    <source>
        <dbReference type="Proteomes" id="UP001177592"/>
    </source>
</evidence>
<sequence>MNKDIKINKNKPAPEVAGALDGMLTDGTSQITVIIPESANLKNYDLLTIHWASLSEESIGKSYPLPITKEKAGKSYSYIISAEEIKKINSTSAKIWYSVQQAGSIQTQISDILTLIIPSSLAIDKRIAYAKIHPGIGVGRVGNSKNEFYIGPEYPNAAPLAFGATRDKTGAIKRQAARFRIYGYNKQGVVVAELTPDMADIEWKVELANKKSSWYEFYAAMDQPKTKPVKRRNPLITGEQRKQLEIRPSAKTITGKNSSGVQFDDGKFKDVTVNLGELRTDDKGRLLVLGGHGKSASPSGAPLLVIDEDGTEHNFNNSVDWYDDISDGPVSAKVKIEGKEIPVTEAWVIMGPPDYAPGLIPFRSMYDMIKHSAMDAGKIPPEEKTSYAKDILPLLQRLSNLQWANLGFAQTFGPGGTFQLDANLINELSKPGNDTKRFNVYERFRSPDDESVEGGDKMKWPQLYGDGYAAEYPSGKGDLLAVDRQNYKHLENFVSAKFNADMTCNRYVNGISFPDPCYDKPVDEMPIAEQPAILDKGPLSYCLADAFHPGCELTWPMRHTTLYSDSDFLRIKRRKDGVLEQDYGDVLTPEQALAVDGPLHAQGPGDLTRWMAMPWQGDTARCRSGYDKEFHLYMPSYWPARVPNEILSEKNYKIFIDSELSAEERDNAFQQRDSWLRAFLLEGHDNETVMQAVVSRFDELGIVQRMPAPEDYSSCIESVFVEQLKPGQPPLPEAASAFSGRVDGKPIDNQADLLKQAGWTEEKWDKFRRTR</sequence>
<dbReference type="GO" id="GO:0033736">
    <property type="term" value="F:L-lysine 6-oxidase activity"/>
    <property type="evidence" value="ECO:0007669"/>
    <property type="project" value="UniProtKB-EC"/>
</dbReference>
<dbReference type="AlphaFoldDB" id="D2TZI0"/>
<dbReference type="EMBL" id="CP123523">
    <property type="protein sequence ID" value="WGM06919.1"/>
    <property type="molecule type" value="Genomic_DNA"/>
</dbReference>
<evidence type="ECO:0000259" key="2">
    <source>
        <dbReference type="Pfam" id="PF18417"/>
    </source>
</evidence>
<reference evidence="5" key="3">
    <citation type="submission" date="2023-04" db="EMBL/GenBank/DDBJ databases">
        <title>Genome dynamics across the evolutionary transition to endosymbiosis.</title>
        <authorList>
            <person name="Siozios S."/>
            <person name="Nadal-Jimenez P."/>
            <person name="Azagi T."/>
            <person name="Sprong H."/>
            <person name="Frost C.L."/>
            <person name="Parratt S.R."/>
            <person name="Taylor G."/>
            <person name="Brettell L."/>
            <person name="Lew K.C."/>
            <person name="Croft L."/>
            <person name="King K.C."/>
            <person name="Brockhurst M.A."/>
            <person name="Hypsa V."/>
            <person name="Novakova E."/>
            <person name="Darby A.C."/>
            <person name="Hurst G.D.D."/>
        </authorList>
    </citation>
    <scope>NUCLEOTIDE SEQUENCE</scope>
    <source>
        <strain evidence="5">AIh</strain>
        <strain evidence="6">ANv_CAN</strain>
    </source>
</reference>
<proteinExistence type="predicted"/>
<dbReference type="Proteomes" id="UP001177592">
    <property type="component" value="Chromosome"/>
</dbReference>